<dbReference type="GO" id="GO:0055085">
    <property type="term" value="P:transmembrane transport"/>
    <property type="evidence" value="ECO:0007669"/>
    <property type="project" value="InterPro"/>
</dbReference>
<dbReference type="Proteomes" id="UP000789704">
    <property type="component" value="Unassembled WGS sequence"/>
</dbReference>
<organism evidence="3 4">
    <name type="scientific">Paraburkholderia saeva</name>
    <dbReference type="NCBI Taxonomy" id="2777537"/>
    <lineage>
        <taxon>Bacteria</taxon>
        <taxon>Pseudomonadati</taxon>
        <taxon>Pseudomonadota</taxon>
        <taxon>Betaproteobacteria</taxon>
        <taxon>Burkholderiales</taxon>
        <taxon>Burkholderiaceae</taxon>
        <taxon>Paraburkholderia</taxon>
    </lineage>
</organism>
<feature type="region of interest" description="Disordered" evidence="1">
    <location>
        <begin position="127"/>
        <end position="163"/>
    </location>
</feature>
<name>A0A9N8S1M9_9BURK</name>
<evidence type="ECO:0000313" key="4">
    <source>
        <dbReference type="Proteomes" id="UP000789704"/>
    </source>
</evidence>
<reference evidence="3" key="1">
    <citation type="submission" date="2021-04" db="EMBL/GenBank/DDBJ databases">
        <authorList>
            <person name="Vanwijnsberghe S."/>
        </authorList>
    </citation>
    <scope>NUCLEOTIDE SEQUENCE</scope>
    <source>
        <strain evidence="3">LMG 31841</strain>
    </source>
</reference>
<keyword evidence="4" id="KW-1185">Reference proteome</keyword>
<feature type="compositionally biased region" description="Basic and acidic residues" evidence="1">
    <location>
        <begin position="147"/>
        <end position="156"/>
    </location>
</feature>
<dbReference type="Pfam" id="PF04120">
    <property type="entry name" value="Iron_permease"/>
    <property type="match status" value="1"/>
</dbReference>
<gene>
    <name evidence="3" type="ORF">LMG31841_05254</name>
</gene>
<proteinExistence type="predicted"/>
<dbReference type="RefSeq" id="WP_228883201.1">
    <property type="nucleotide sequence ID" value="NZ_CAJQYX010000015.1"/>
</dbReference>
<dbReference type="AlphaFoldDB" id="A0A9N8S1M9"/>
<dbReference type="EMBL" id="CAJQZC010000013">
    <property type="protein sequence ID" value="CAG4923076.1"/>
    <property type="molecule type" value="Genomic_DNA"/>
</dbReference>
<evidence type="ECO:0000256" key="2">
    <source>
        <dbReference type="SAM" id="Phobius"/>
    </source>
</evidence>
<feature type="transmembrane region" description="Helical" evidence="2">
    <location>
        <begin position="46"/>
        <end position="65"/>
    </location>
</feature>
<feature type="transmembrane region" description="Helical" evidence="2">
    <location>
        <begin position="21"/>
        <end position="40"/>
    </location>
</feature>
<evidence type="ECO:0000313" key="3">
    <source>
        <dbReference type="EMBL" id="CAG4923076.1"/>
    </source>
</evidence>
<keyword evidence="2" id="KW-0812">Transmembrane</keyword>
<evidence type="ECO:0000256" key="1">
    <source>
        <dbReference type="SAM" id="MobiDB-lite"/>
    </source>
</evidence>
<protein>
    <recommendedName>
        <fullName evidence="5">Low affinity iron permease family protein</fullName>
    </recommendedName>
</protein>
<accession>A0A9N8S1M9</accession>
<sequence>MHRTWFSKFSSFLSTMTGRPLTFVVAAALVMLWALTGPLFHYSDTWQLVINTSTTIVTFLMVFLIQNTQNRDTAAMQIKLDELIRAIEGAHNALLDLEELEERDLTRFRRHYEKLAEDARMALRAGGVDTNSPFVQGDHNDDDDDARGDHASDRKSSGRAPRR</sequence>
<keyword evidence="2" id="KW-1133">Transmembrane helix</keyword>
<comment type="caution">
    <text evidence="3">The sequence shown here is derived from an EMBL/GenBank/DDBJ whole genome shotgun (WGS) entry which is preliminary data.</text>
</comment>
<keyword evidence="2" id="KW-0472">Membrane</keyword>
<evidence type="ECO:0008006" key="5">
    <source>
        <dbReference type="Google" id="ProtNLM"/>
    </source>
</evidence>
<dbReference type="InterPro" id="IPR007251">
    <property type="entry name" value="Iron_permease_Fet4"/>
</dbReference>